<dbReference type="InterPro" id="IPR001034">
    <property type="entry name" value="DeoR_HTH"/>
</dbReference>
<dbReference type="SUPFAM" id="SSF46785">
    <property type="entry name" value="Winged helix' DNA-binding domain"/>
    <property type="match status" value="1"/>
</dbReference>
<dbReference type="CDD" id="cd06267">
    <property type="entry name" value="PBP1_LacI_sugar_binding-like"/>
    <property type="match status" value="1"/>
</dbReference>
<keyword evidence="2" id="KW-0238">DNA-binding</keyword>
<dbReference type="RefSeq" id="WP_077686959.1">
    <property type="nucleotide sequence ID" value="NZ_CP019606.1"/>
</dbReference>
<dbReference type="PANTHER" id="PTHR30146:SF155">
    <property type="entry name" value="ALANINE RACEMASE"/>
    <property type="match status" value="1"/>
</dbReference>
<keyword evidence="6" id="KW-1185">Reference proteome</keyword>
<sequence length="360" mass="39346">MVAEGRQDAILRELELHGSMQVTAFATRHGVSPMTVRRDLARLEDLGLLERVHGGAISRSVATQRSRADRRDGRVARPVATIGMVVPSADYYYPAVIQGAQAAARDYAVRLVLGTTNYSVTQEVRQAERLLRGGVDGLLITPASQVDQDSPVRELLATATKPVVVVEREVLPGPGSATIESVRTDHAYGAELAMQHLYELGHRRVLLAARTSATAPWLRLGHRRVLERNGEDPEGLFWTLPNPRIGTDDLVTSVEQLVEHCVQQGVRAVVIHNDTDAMAFVDLAAERGFHTPRDFSIVAYDDEFAALAQVPITAVAPPKFDLGHSAMRMCFERLTSRTPASAVIRATLIPTLVQRESTAS</sequence>
<dbReference type="InterPro" id="IPR028082">
    <property type="entry name" value="Peripla_BP_I"/>
</dbReference>
<dbReference type="AlphaFoldDB" id="A0A1Q2CR82"/>
<dbReference type="STRING" id="1332264.BW730_15010"/>
<dbReference type="Proteomes" id="UP000188145">
    <property type="component" value="Chromosome"/>
</dbReference>
<accession>A0A1Q2CR82</accession>
<dbReference type="SMART" id="SM00420">
    <property type="entry name" value="HTH_DEOR"/>
    <property type="match status" value="1"/>
</dbReference>
<dbReference type="Pfam" id="PF08220">
    <property type="entry name" value="HTH_DeoR"/>
    <property type="match status" value="1"/>
</dbReference>
<dbReference type="InterPro" id="IPR046335">
    <property type="entry name" value="LacI/GalR-like_sensor"/>
</dbReference>
<dbReference type="SUPFAM" id="SSF53822">
    <property type="entry name" value="Periplasmic binding protein-like I"/>
    <property type="match status" value="1"/>
</dbReference>
<dbReference type="OrthoDB" id="59108at2"/>
<name>A0A1Q2CR82_9ACTN</name>
<dbReference type="EMBL" id="CP019606">
    <property type="protein sequence ID" value="AQP48617.1"/>
    <property type="molecule type" value="Genomic_DNA"/>
</dbReference>
<evidence type="ECO:0000256" key="2">
    <source>
        <dbReference type="ARBA" id="ARBA00023125"/>
    </source>
</evidence>
<dbReference type="GO" id="GO:0000976">
    <property type="term" value="F:transcription cis-regulatory region binding"/>
    <property type="evidence" value="ECO:0007669"/>
    <property type="project" value="TreeGrafter"/>
</dbReference>
<dbReference type="PROSITE" id="PS00894">
    <property type="entry name" value="HTH_DEOR_1"/>
    <property type="match status" value="1"/>
</dbReference>
<evidence type="ECO:0000313" key="5">
    <source>
        <dbReference type="EMBL" id="AQP48617.1"/>
    </source>
</evidence>
<reference evidence="6" key="1">
    <citation type="submission" date="2017-02" db="EMBL/GenBank/DDBJ databases">
        <title>Tessaracoccus aquaemaris sp. nov., isolated from the intestine of a Korean rockfish, Sebastes schlegelii, in a marine aquaculture pond.</title>
        <authorList>
            <person name="Tak E.J."/>
            <person name="Bae J.-W."/>
        </authorList>
    </citation>
    <scope>NUCLEOTIDE SEQUENCE [LARGE SCALE GENOMIC DNA]</scope>
    <source>
        <strain evidence="6">NSG39</strain>
    </source>
</reference>
<evidence type="ECO:0000259" key="4">
    <source>
        <dbReference type="PROSITE" id="PS51000"/>
    </source>
</evidence>
<feature type="domain" description="HTH deoR-type" evidence="4">
    <location>
        <begin position="3"/>
        <end position="58"/>
    </location>
</feature>
<keyword evidence="1" id="KW-0805">Transcription regulation</keyword>
<keyword evidence="3" id="KW-0804">Transcription</keyword>
<dbReference type="Pfam" id="PF13377">
    <property type="entry name" value="Peripla_BP_3"/>
    <property type="match status" value="1"/>
</dbReference>
<dbReference type="KEGG" id="tes:BW730_15010"/>
<organism evidence="5 6">
    <name type="scientific">Tessaracoccus aquimaris</name>
    <dbReference type="NCBI Taxonomy" id="1332264"/>
    <lineage>
        <taxon>Bacteria</taxon>
        <taxon>Bacillati</taxon>
        <taxon>Actinomycetota</taxon>
        <taxon>Actinomycetes</taxon>
        <taxon>Propionibacteriales</taxon>
        <taxon>Propionibacteriaceae</taxon>
        <taxon>Tessaracoccus</taxon>
    </lineage>
</organism>
<protein>
    <recommendedName>
        <fullName evidence="4">HTH deoR-type domain-containing protein</fullName>
    </recommendedName>
</protein>
<evidence type="ECO:0000256" key="3">
    <source>
        <dbReference type="ARBA" id="ARBA00023163"/>
    </source>
</evidence>
<dbReference type="Gene3D" id="1.10.10.10">
    <property type="entry name" value="Winged helix-like DNA-binding domain superfamily/Winged helix DNA-binding domain"/>
    <property type="match status" value="1"/>
</dbReference>
<dbReference type="Gene3D" id="3.40.50.2300">
    <property type="match status" value="2"/>
</dbReference>
<evidence type="ECO:0000313" key="6">
    <source>
        <dbReference type="Proteomes" id="UP000188145"/>
    </source>
</evidence>
<dbReference type="InterPro" id="IPR018356">
    <property type="entry name" value="Tscrpt_reg_HTH_DeoR_CS"/>
</dbReference>
<dbReference type="PANTHER" id="PTHR30146">
    <property type="entry name" value="LACI-RELATED TRANSCRIPTIONAL REPRESSOR"/>
    <property type="match status" value="1"/>
</dbReference>
<dbReference type="InterPro" id="IPR036390">
    <property type="entry name" value="WH_DNA-bd_sf"/>
</dbReference>
<dbReference type="PROSITE" id="PS51000">
    <property type="entry name" value="HTH_DEOR_2"/>
    <property type="match status" value="1"/>
</dbReference>
<proteinExistence type="predicted"/>
<dbReference type="InterPro" id="IPR036388">
    <property type="entry name" value="WH-like_DNA-bd_sf"/>
</dbReference>
<gene>
    <name evidence="5" type="ORF">BW730_15010</name>
</gene>
<dbReference type="GO" id="GO:0003700">
    <property type="term" value="F:DNA-binding transcription factor activity"/>
    <property type="evidence" value="ECO:0007669"/>
    <property type="project" value="InterPro"/>
</dbReference>
<dbReference type="PRINTS" id="PR00037">
    <property type="entry name" value="HTHLACR"/>
</dbReference>
<evidence type="ECO:0000256" key="1">
    <source>
        <dbReference type="ARBA" id="ARBA00023015"/>
    </source>
</evidence>